<comment type="caution">
    <text evidence="2">The sequence shown here is derived from an EMBL/GenBank/DDBJ whole genome shotgun (WGS) entry which is preliminary data.</text>
</comment>
<evidence type="ECO:0000313" key="3">
    <source>
        <dbReference type="Proteomes" id="UP000293360"/>
    </source>
</evidence>
<evidence type="ECO:0000313" key="2">
    <source>
        <dbReference type="EMBL" id="RYO86664.1"/>
    </source>
</evidence>
<dbReference type="AlphaFoldDB" id="A0A4Q4SZA6"/>
<dbReference type="Proteomes" id="UP000293360">
    <property type="component" value="Unassembled WGS sequence"/>
</dbReference>
<organism evidence="2 3">
    <name type="scientific">Monosporascus ibericus</name>
    <dbReference type="NCBI Taxonomy" id="155417"/>
    <lineage>
        <taxon>Eukaryota</taxon>
        <taxon>Fungi</taxon>
        <taxon>Dikarya</taxon>
        <taxon>Ascomycota</taxon>
        <taxon>Pezizomycotina</taxon>
        <taxon>Sordariomycetes</taxon>
        <taxon>Xylariomycetidae</taxon>
        <taxon>Xylariales</taxon>
        <taxon>Xylariales incertae sedis</taxon>
        <taxon>Monosporascus</taxon>
    </lineage>
</organism>
<reference evidence="2 3" key="1">
    <citation type="submission" date="2018-06" db="EMBL/GenBank/DDBJ databases">
        <title>Complete Genomes of Monosporascus.</title>
        <authorList>
            <person name="Robinson A.J."/>
            <person name="Natvig D.O."/>
        </authorList>
    </citation>
    <scope>NUCLEOTIDE SEQUENCE [LARGE SCALE GENOMIC DNA]</scope>
    <source>
        <strain evidence="2 3">CBS 110550</strain>
    </source>
</reference>
<name>A0A4Q4SZA6_9PEZI</name>
<feature type="compositionally biased region" description="Basic and acidic residues" evidence="1">
    <location>
        <begin position="140"/>
        <end position="154"/>
    </location>
</feature>
<keyword evidence="3" id="KW-1185">Reference proteome</keyword>
<dbReference type="EMBL" id="QJNU01000773">
    <property type="protein sequence ID" value="RYO86664.1"/>
    <property type="molecule type" value="Genomic_DNA"/>
</dbReference>
<sequence length="264" mass="29028">MNTRYRSCYELREAPYTGSRQFGEDHAEILVTVQNARLFSYAKAVVPRIPQRLKLLRASISVRFSDVEFELIPPVMGGGKPDLPDGVRVPGGASRDDTPLNRPRPGWIKAGSSAGVPVDVEISDRRRSEGAGSAEGHPAAGEEARREADDRRLASDGPRLASDPLMCSQERWIAGQPSRLERIGAYFVELWHILQRDPILHAPWTGCPHRSPSLPTHSSPTWNGRFQVLEVNGWQANLFPVSDVGMVGALDGGYATITTDAPRK</sequence>
<feature type="region of interest" description="Disordered" evidence="1">
    <location>
        <begin position="79"/>
        <end position="162"/>
    </location>
</feature>
<proteinExistence type="predicted"/>
<protein>
    <submittedName>
        <fullName evidence="2">Uncharacterized protein</fullName>
    </submittedName>
</protein>
<gene>
    <name evidence="2" type="ORF">DL764_008984</name>
</gene>
<evidence type="ECO:0000256" key="1">
    <source>
        <dbReference type="SAM" id="MobiDB-lite"/>
    </source>
</evidence>
<feature type="compositionally biased region" description="Low complexity" evidence="1">
    <location>
        <begin position="130"/>
        <end position="139"/>
    </location>
</feature>
<accession>A0A4Q4SZA6</accession>